<dbReference type="PANTHER" id="PTHR12128">
    <property type="entry name" value="DIHYDRODIPICOLINATE SYNTHASE"/>
    <property type="match status" value="1"/>
</dbReference>
<reference evidence="5 6" key="1">
    <citation type="submission" date="2013-03" db="EMBL/GenBank/DDBJ databases">
        <title>The Genome Sequence of Exophiala aquamarina CBS 119918.</title>
        <authorList>
            <consortium name="The Broad Institute Genomics Platform"/>
            <person name="Cuomo C."/>
            <person name="de Hoog S."/>
            <person name="Gorbushina A."/>
            <person name="Walker B."/>
            <person name="Young S.K."/>
            <person name="Zeng Q."/>
            <person name="Gargeya S."/>
            <person name="Fitzgerald M."/>
            <person name="Haas B."/>
            <person name="Abouelleil A."/>
            <person name="Allen A.W."/>
            <person name="Alvarado L."/>
            <person name="Arachchi H.M."/>
            <person name="Berlin A.M."/>
            <person name="Chapman S.B."/>
            <person name="Gainer-Dewar J."/>
            <person name="Goldberg J."/>
            <person name="Griggs A."/>
            <person name="Gujja S."/>
            <person name="Hansen M."/>
            <person name="Howarth C."/>
            <person name="Imamovic A."/>
            <person name="Ireland A."/>
            <person name="Larimer J."/>
            <person name="McCowan C."/>
            <person name="Murphy C."/>
            <person name="Pearson M."/>
            <person name="Poon T.W."/>
            <person name="Priest M."/>
            <person name="Roberts A."/>
            <person name="Saif S."/>
            <person name="Shea T."/>
            <person name="Sisk P."/>
            <person name="Sykes S."/>
            <person name="Wortman J."/>
            <person name="Nusbaum C."/>
            <person name="Birren B."/>
        </authorList>
    </citation>
    <scope>NUCLEOTIDE SEQUENCE [LARGE SCALE GENOMIC DNA]</scope>
    <source>
        <strain evidence="5 6">CBS 119918</strain>
    </source>
</reference>
<feature type="binding site" evidence="4">
    <location>
        <position position="234"/>
    </location>
    <ligand>
        <name>pyruvate</name>
        <dbReference type="ChEBI" id="CHEBI:15361"/>
    </ligand>
</feature>
<dbReference type="HOGENOM" id="CLU_049343_0_2_1"/>
<dbReference type="VEuPathDB" id="FungiDB:A1O9_12377"/>
<dbReference type="Pfam" id="PF00701">
    <property type="entry name" value="DHDPS"/>
    <property type="match status" value="1"/>
</dbReference>
<dbReference type="STRING" id="1182545.A0A072P782"/>
<evidence type="ECO:0000256" key="2">
    <source>
        <dbReference type="PIRNR" id="PIRNR001365"/>
    </source>
</evidence>
<evidence type="ECO:0000313" key="5">
    <source>
        <dbReference type="EMBL" id="KEF51460.1"/>
    </source>
</evidence>
<evidence type="ECO:0000313" key="6">
    <source>
        <dbReference type="Proteomes" id="UP000027920"/>
    </source>
</evidence>
<organism evidence="5 6">
    <name type="scientific">Exophiala aquamarina CBS 119918</name>
    <dbReference type="NCBI Taxonomy" id="1182545"/>
    <lineage>
        <taxon>Eukaryota</taxon>
        <taxon>Fungi</taxon>
        <taxon>Dikarya</taxon>
        <taxon>Ascomycota</taxon>
        <taxon>Pezizomycotina</taxon>
        <taxon>Eurotiomycetes</taxon>
        <taxon>Chaetothyriomycetidae</taxon>
        <taxon>Chaetothyriales</taxon>
        <taxon>Herpotrichiellaceae</taxon>
        <taxon>Exophiala</taxon>
    </lineage>
</organism>
<dbReference type="InterPro" id="IPR002220">
    <property type="entry name" value="DapA-like"/>
</dbReference>
<accession>A0A072P782</accession>
<feature type="active site" description="Proton donor/acceptor" evidence="3">
    <location>
        <position position="155"/>
    </location>
</feature>
<dbReference type="CDD" id="cd00408">
    <property type="entry name" value="DHDPS-like"/>
    <property type="match status" value="1"/>
</dbReference>
<evidence type="ECO:0000256" key="3">
    <source>
        <dbReference type="PIRSR" id="PIRSR001365-1"/>
    </source>
</evidence>
<name>A0A072P782_9EURO</name>
<dbReference type="Proteomes" id="UP000027920">
    <property type="component" value="Unassembled WGS sequence"/>
</dbReference>
<keyword evidence="1 2" id="KW-0456">Lyase</keyword>
<evidence type="ECO:0008006" key="7">
    <source>
        <dbReference type="Google" id="ProtNLM"/>
    </source>
</evidence>
<keyword evidence="6" id="KW-1185">Reference proteome</keyword>
<dbReference type="EMBL" id="AMGV01000023">
    <property type="protein sequence ID" value="KEF51460.1"/>
    <property type="molecule type" value="Genomic_DNA"/>
</dbReference>
<comment type="caution">
    <text evidence="5">The sequence shown here is derived from an EMBL/GenBank/DDBJ whole genome shotgun (WGS) entry which is preliminary data.</text>
</comment>
<dbReference type="PRINTS" id="PR00146">
    <property type="entry name" value="DHPICSNTHASE"/>
</dbReference>
<dbReference type="RefSeq" id="XP_013254050.1">
    <property type="nucleotide sequence ID" value="XM_013398596.1"/>
</dbReference>
<protein>
    <recommendedName>
        <fullName evidence="7">Dihydrodipicolinate synthetase</fullName>
    </recommendedName>
</protein>
<evidence type="ECO:0000256" key="4">
    <source>
        <dbReference type="PIRSR" id="PIRSR001365-2"/>
    </source>
</evidence>
<proteinExistence type="inferred from homology"/>
<dbReference type="SUPFAM" id="SSF51569">
    <property type="entry name" value="Aldolase"/>
    <property type="match status" value="1"/>
</dbReference>
<feature type="active site" description="Schiff-base intermediate with substrate" evidence="3">
    <location>
        <position position="184"/>
    </location>
</feature>
<dbReference type="PIRSF" id="PIRSF001365">
    <property type="entry name" value="DHDPS"/>
    <property type="match status" value="1"/>
</dbReference>
<dbReference type="InterPro" id="IPR013785">
    <property type="entry name" value="Aldolase_TIM"/>
</dbReference>
<dbReference type="PANTHER" id="PTHR12128:SF66">
    <property type="entry name" value="4-HYDROXY-2-OXOGLUTARATE ALDOLASE, MITOCHONDRIAL"/>
    <property type="match status" value="1"/>
</dbReference>
<dbReference type="SMART" id="SM01130">
    <property type="entry name" value="DHDPS"/>
    <property type="match status" value="1"/>
</dbReference>
<dbReference type="Gene3D" id="3.20.20.70">
    <property type="entry name" value="Aldolase class I"/>
    <property type="match status" value="1"/>
</dbReference>
<sequence length="335" mass="35914">MGSLAPDSRPSTRAFPPGIHVPSLTWFKGDDSQTVDWSLQDSHLKFLIESGLHGIVIAGTNGEAAALSADEKFELVRRTRQTARSSGKPDLPVTVGCNGGCTRAVIEDTVAAAAAGADYALVLVPSYFHFALDDSAISEFFLEVADKSPIPIVIYNFPGVVSGLDVNSEMLDVLGQHPNIVAVKLTCGGIAKVARVAAKFGAFQDGQENGEFRTLAGQSDWLVPALGVGGAGCITGLANLYPKACIEMYDLWMAGKVKEANTLQIEISKCEIGFGTAGINGTKWVVASMRGYSEDSSHCRRPYPKFKDEKKKAWLVEKMHLCGHIESDLMKKTCS</sequence>
<dbReference type="GO" id="GO:0008840">
    <property type="term" value="F:4-hydroxy-tetrahydrodipicolinate synthase activity"/>
    <property type="evidence" value="ECO:0007669"/>
    <property type="project" value="TreeGrafter"/>
</dbReference>
<dbReference type="OrthoDB" id="191315at2759"/>
<dbReference type="GeneID" id="25287271"/>
<comment type="similarity">
    <text evidence="2">Belongs to the DapA family.</text>
</comment>
<dbReference type="AlphaFoldDB" id="A0A072P782"/>
<evidence type="ECO:0000256" key="1">
    <source>
        <dbReference type="ARBA" id="ARBA00023239"/>
    </source>
</evidence>
<gene>
    <name evidence="5" type="ORF">A1O9_12377</name>
</gene>